<dbReference type="Gene3D" id="1.10.260.40">
    <property type="entry name" value="lambda repressor-like DNA-binding domains"/>
    <property type="match status" value="1"/>
</dbReference>
<dbReference type="Gene3D" id="2.60.120.10">
    <property type="entry name" value="Jelly Rolls"/>
    <property type="match status" value="1"/>
</dbReference>
<dbReference type="RefSeq" id="WP_211952293.1">
    <property type="nucleotide sequence ID" value="NZ_CAJPVI010000004.1"/>
</dbReference>
<dbReference type="CDD" id="cd00093">
    <property type="entry name" value="HTH_XRE"/>
    <property type="match status" value="1"/>
</dbReference>
<dbReference type="InterPro" id="IPR011051">
    <property type="entry name" value="RmlC_Cupin_sf"/>
</dbReference>
<dbReference type="PROSITE" id="PS50943">
    <property type="entry name" value="HTH_CROC1"/>
    <property type="match status" value="1"/>
</dbReference>
<dbReference type="SUPFAM" id="SSF51182">
    <property type="entry name" value="RmlC-like cupins"/>
    <property type="match status" value="1"/>
</dbReference>
<dbReference type="InterPro" id="IPR001387">
    <property type="entry name" value="Cro/C1-type_HTH"/>
</dbReference>
<name>A0ABM8TCZ1_9BURK</name>
<dbReference type="InterPro" id="IPR050807">
    <property type="entry name" value="TransReg_Diox_bact_type"/>
</dbReference>
<keyword evidence="4" id="KW-1185">Reference proteome</keyword>
<evidence type="ECO:0000313" key="4">
    <source>
        <dbReference type="Proteomes" id="UP000672657"/>
    </source>
</evidence>
<evidence type="ECO:0000256" key="1">
    <source>
        <dbReference type="ARBA" id="ARBA00023125"/>
    </source>
</evidence>
<evidence type="ECO:0000313" key="3">
    <source>
        <dbReference type="EMBL" id="CAG2135320.1"/>
    </source>
</evidence>
<protein>
    <recommendedName>
        <fullName evidence="2">HTH cro/C1-type domain-containing protein</fullName>
    </recommendedName>
</protein>
<dbReference type="SUPFAM" id="SSF47413">
    <property type="entry name" value="lambda repressor-like DNA-binding domains"/>
    <property type="match status" value="1"/>
</dbReference>
<organism evidence="3 4">
    <name type="scientific">Cupriavidus numazuensis</name>
    <dbReference type="NCBI Taxonomy" id="221992"/>
    <lineage>
        <taxon>Bacteria</taxon>
        <taxon>Pseudomonadati</taxon>
        <taxon>Pseudomonadota</taxon>
        <taxon>Betaproteobacteria</taxon>
        <taxon>Burkholderiales</taxon>
        <taxon>Burkholderiaceae</taxon>
        <taxon>Cupriavidus</taxon>
    </lineage>
</organism>
<dbReference type="PANTHER" id="PTHR46797">
    <property type="entry name" value="HTH-TYPE TRANSCRIPTIONAL REGULATOR"/>
    <property type="match status" value="1"/>
</dbReference>
<dbReference type="SMART" id="SM00530">
    <property type="entry name" value="HTH_XRE"/>
    <property type="match status" value="1"/>
</dbReference>
<keyword evidence="1" id="KW-0238">DNA-binding</keyword>
<dbReference type="PANTHER" id="PTHR46797:SF10">
    <property type="entry name" value="BLR1115 PROTEIN"/>
    <property type="match status" value="1"/>
</dbReference>
<dbReference type="Proteomes" id="UP000672657">
    <property type="component" value="Unassembled WGS sequence"/>
</dbReference>
<gene>
    <name evidence="3" type="ORF">LMG26411_01106</name>
</gene>
<evidence type="ECO:0000259" key="2">
    <source>
        <dbReference type="PROSITE" id="PS50943"/>
    </source>
</evidence>
<dbReference type="CDD" id="cd02209">
    <property type="entry name" value="cupin_XRE_C"/>
    <property type="match status" value="1"/>
</dbReference>
<dbReference type="InterPro" id="IPR010982">
    <property type="entry name" value="Lambda_DNA-bd_dom_sf"/>
</dbReference>
<dbReference type="Pfam" id="PF01381">
    <property type="entry name" value="HTH_3"/>
    <property type="match status" value="1"/>
</dbReference>
<comment type="caution">
    <text evidence="3">The sequence shown here is derived from an EMBL/GenBank/DDBJ whole genome shotgun (WGS) entry which is preliminary data.</text>
</comment>
<proteinExistence type="predicted"/>
<accession>A0ABM8TCZ1</accession>
<reference evidence="3 4" key="1">
    <citation type="submission" date="2021-03" db="EMBL/GenBank/DDBJ databases">
        <authorList>
            <person name="Peeters C."/>
        </authorList>
    </citation>
    <scope>NUCLEOTIDE SEQUENCE [LARGE SCALE GENOMIC DNA]</scope>
    <source>
        <strain evidence="3 4">LMG 26411</strain>
    </source>
</reference>
<feature type="domain" description="HTH cro/C1-type" evidence="2">
    <location>
        <begin position="16"/>
        <end position="70"/>
    </location>
</feature>
<dbReference type="EMBL" id="CAJPVI010000004">
    <property type="protein sequence ID" value="CAG2135320.1"/>
    <property type="molecule type" value="Genomic_DNA"/>
</dbReference>
<dbReference type="InterPro" id="IPR014710">
    <property type="entry name" value="RmlC-like_jellyroll"/>
</dbReference>
<sequence length="188" mass="20449">MNSPLQDPTFAISSCVRVERESREWSLSELAERSGVSKAMISKIERGEASPTATVLGKLSGAFGLPLSMLLARAEQAGERLSRAADQPVWTDPETGYTRRAVSPRSGGMLELVEVTLPPGARVSYPPSAFTFLHQQIWLRSGSLVFQEGEITHELEAGDCLQLGPPAPCTFFNRGSKPCSYVVALVRR</sequence>